<keyword evidence="2" id="KW-0479">Metal-binding</keyword>
<dbReference type="SUPFAM" id="SSF56322">
    <property type="entry name" value="ADC synthase"/>
    <property type="match status" value="1"/>
</dbReference>
<protein>
    <submittedName>
        <fullName evidence="6">Salicylate synthase</fullName>
        <ecNumber evidence="6">4.2.99.21</ecNumber>
    </submittedName>
</protein>
<keyword evidence="3" id="KW-0460">Magnesium</keyword>
<proteinExistence type="predicted"/>
<dbReference type="Gene3D" id="3.60.120.10">
    <property type="entry name" value="Anthranilate synthase"/>
    <property type="match status" value="1"/>
</dbReference>
<evidence type="ECO:0000256" key="3">
    <source>
        <dbReference type="ARBA" id="ARBA00022842"/>
    </source>
</evidence>
<dbReference type="InterPro" id="IPR015890">
    <property type="entry name" value="Chorismate_C"/>
</dbReference>
<dbReference type="PANTHER" id="PTHR11236:SF48">
    <property type="entry name" value="ISOCHORISMATE SYNTHASE MENF"/>
    <property type="match status" value="1"/>
</dbReference>
<dbReference type="EMBL" id="JBHLZP010000257">
    <property type="protein sequence ID" value="MFB9836187.1"/>
    <property type="molecule type" value="Genomic_DNA"/>
</dbReference>
<dbReference type="RefSeq" id="WP_378208816.1">
    <property type="nucleotide sequence ID" value="NZ_JBHLZP010000257.1"/>
</dbReference>
<reference evidence="6 7" key="1">
    <citation type="submission" date="2024-09" db="EMBL/GenBank/DDBJ databases">
        <authorList>
            <person name="Sun Q."/>
            <person name="Mori K."/>
        </authorList>
    </citation>
    <scope>NUCLEOTIDE SEQUENCE [LARGE SCALE GENOMIC DNA]</scope>
    <source>
        <strain evidence="6 7">TBRC 0563</strain>
    </source>
</reference>
<evidence type="ECO:0000313" key="6">
    <source>
        <dbReference type="EMBL" id="MFB9836187.1"/>
    </source>
</evidence>
<comment type="caution">
    <text evidence="6">The sequence shown here is derived from an EMBL/GenBank/DDBJ whole genome shotgun (WGS) entry which is preliminary data.</text>
</comment>
<evidence type="ECO:0000259" key="5">
    <source>
        <dbReference type="Pfam" id="PF00425"/>
    </source>
</evidence>
<dbReference type="GO" id="GO:0043904">
    <property type="term" value="F:isochorismate pyruvate lyase activity"/>
    <property type="evidence" value="ECO:0007669"/>
    <property type="project" value="UniProtKB-EC"/>
</dbReference>
<dbReference type="InterPro" id="IPR019996">
    <property type="entry name" value="Salicylate_synthase"/>
</dbReference>
<keyword evidence="7" id="KW-1185">Reference proteome</keyword>
<keyword evidence="4 6" id="KW-0456">Lyase</keyword>
<evidence type="ECO:0000256" key="1">
    <source>
        <dbReference type="ARBA" id="ARBA00001946"/>
    </source>
</evidence>
<evidence type="ECO:0000256" key="4">
    <source>
        <dbReference type="ARBA" id="ARBA00023239"/>
    </source>
</evidence>
<dbReference type="EC" id="4.2.99.21" evidence="6"/>
<evidence type="ECO:0000256" key="2">
    <source>
        <dbReference type="ARBA" id="ARBA00022723"/>
    </source>
</evidence>
<gene>
    <name evidence="6" type="ORF">ACFFNX_28840</name>
</gene>
<organism evidence="6 7">
    <name type="scientific">Actinoallomurus acaciae</name>
    <dbReference type="NCBI Taxonomy" id="502577"/>
    <lineage>
        <taxon>Bacteria</taxon>
        <taxon>Bacillati</taxon>
        <taxon>Actinomycetota</taxon>
        <taxon>Actinomycetes</taxon>
        <taxon>Streptosporangiales</taxon>
        <taxon>Thermomonosporaceae</taxon>
        <taxon>Actinoallomurus</taxon>
    </lineage>
</organism>
<dbReference type="PANTHER" id="PTHR11236">
    <property type="entry name" value="AMINOBENZOATE/ANTHRANILATE SYNTHASE"/>
    <property type="match status" value="1"/>
</dbReference>
<accession>A0ABV5YMA4</accession>
<sequence>MIEQVRTPWQNWAHQVPAVRYEEVLQAPDDPARAAAHLAAGLGGQYVVYEREGCWHFAAGAAVTLTADAVRITARAAGGEWTVATGGRPLDRIAAALSALGAVHPGGRRVFGWATFELAHLLHGDRPYAGTRPLLQLLVPSVEAVLTPGKAELHAVDGTWTAKVARLLRSAPQGDPLARTRPVGDVERILGEDGDAYKNGVADTIADIKAGRIDKAVLSRAVPLPDGVRPDLAATYLAGRRGNTPARSFLLDLGGWRAAGFSPETIARIEPGGRVSTQPLAGTRALGLGPEQDRRLRAELLADAKEVHEHAISVRLACEELQTICRPGSVAVEEFMTVQERGSVQHLASRVAGRLRVGVGPWPAFGTLFPAVTATGVPKAAALAALARHEPGSRGLYGGAVLTADTQGALDAALVLRTVFRYGGETWLRAGAGVMRQSTPEREYEETREKLRSVAPYLRLPT</sequence>
<dbReference type="Pfam" id="PF00425">
    <property type="entry name" value="Chorismate_bind"/>
    <property type="match status" value="1"/>
</dbReference>
<feature type="domain" description="Chorismate-utilising enzyme C-terminal" evidence="5">
    <location>
        <begin position="195"/>
        <end position="450"/>
    </location>
</feature>
<dbReference type="NCBIfam" id="TIGR03494">
    <property type="entry name" value="salicyl_syn"/>
    <property type="match status" value="1"/>
</dbReference>
<dbReference type="InterPro" id="IPR019999">
    <property type="entry name" value="Anth_synth_I-like"/>
</dbReference>
<comment type="cofactor">
    <cofactor evidence="1">
        <name>Mg(2+)</name>
        <dbReference type="ChEBI" id="CHEBI:18420"/>
    </cofactor>
</comment>
<dbReference type="InterPro" id="IPR005801">
    <property type="entry name" value="ADC_synthase"/>
</dbReference>
<name>A0ABV5YMA4_9ACTN</name>
<evidence type="ECO:0000313" key="7">
    <source>
        <dbReference type="Proteomes" id="UP001589627"/>
    </source>
</evidence>
<dbReference type="PRINTS" id="PR00095">
    <property type="entry name" value="ANTSNTHASEI"/>
</dbReference>
<dbReference type="Proteomes" id="UP001589627">
    <property type="component" value="Unassembled WGS sequence"/>
</dbReference>